<name>A0A195E6B1_9HYME</name>
<feature type="region of interest" description="Disordered" evidence="1">
    <location>
        <begin position="45"/>
        <end position="66"/>
    </location>
</feature>
<reference evidence="2 3" key="1">
    <citation type="submission" date="2015-09" db="EMBL/GenBank/DDBJ databases">
        <title>Trachymyrmex cornetzi WGS genome.</title>
        <authorList>
            <person name="Nygaard S."/>
            <person name="Hu H."/>
            <person name="Boomsma J."/>
            <person name="Zhang G."/>
        </authorList>
    </citation>
    <scope>NUCLEOTIDE SEQUENCE [LARGE SCALE GENOMIC DNA]</scope>
    <source>
        <strain evidence="2">Tcor2-1</strain>
        <tissue evidence="2">Whole body</tissue>
    </source>
</reference>
<keyword evidence="3" id="KW-1185">Reference proteome</keyword>
<protein>
    <submittedName>
        <fullName evidence="2">Uncharacterized protein</fullName>
    </submittedName>
</protein>
<feature type="region of interest" description="Disordered" evidence="1">
    <location>
        <begin position="1"/>
        <end position="29"/>
    </location>
</feature>
<proteinExistence type="predicted"/>
<dbReference type="Proteomes" id="UP000078492">
    <property type="component" value="Unassembled WGS sequence"/>
</dbReference>
<organism evidence="2 3">
    <name type="scientific">Trachymyrmex cornetzi</name>
    <dbReference type="NCBI Taxonomy" id="471704"/>
    <lineage>
        <taxon>Eukaryota</taxon>
        <taxon>Metazoa</taxon>
        <taxon>Ecdysozoa</taxon>
        <taxon>Arthropoda</taxon>
        <taxon>Hexapoda</taxon>
        <taxon>Insecta</taxon>
        <taxon>Pterygota</taxon>
        <taxon>Neoptera</taxon>
        <taxon>Endopterygota</taxon>
        <taxon>Hymenoptera</taxon>
        <taxon>Apocrita</taxon>
        <taxon>Aculeata</taxon>
        <taxon>Formicoidea</taxon>
        <taxon>Formicidae</taxon>
        <taxon>Myrmicinae</taxon>
        <taxon>Trachymyrmex</taxon>
    </lineage>
</organism>
<evidence type="ECO:0000256" key="1">
    <source>
        <dbReference type="SAM" id="MobiDB-lite"/>
    </source>
</evidence>
<dbReference type="EMBL" id="KQ979608">
    <property type="protein sequence ID" value="KYN20384.1"/>
    <property type="molecule type" value="Genomic_DNA"/>
</dbReference>
<sequence>MHPCGTQGRDKRRPSPLEGFHGSREKDHSTELRIISERVVVEGERSRDERRKRVKDRLGVGEDQTSRRATGWSLPALLRVSSFSSAAAYQESASLSWFLSFSCACYHTAGLVTGRDASRNSSTKSCIANRFAVLESRLQGFWQIFCDNLVIILINV</sequence>
<dbReference type="AlphaFoldDB" id="A0A195E6B1"/>
<gene>
    <name evidence="2" type="ORF">ALC57_07289</name>
</gene>
<accession>A0A195E6B1</accession>
<evidence type="ECO:0000313" key="2">
    <source>
        <dbReference type="EMBL" id="KYN20384.1"/>
    </source>
</evidence>
<evidence type="ECO:0000313" key="3">
    <source>
        <dbReference type="Proteomes" id="UP000078492"/>
    </source>
</evidence>